<evidence type="ECO:0000313" key="1">
    <source>
        <dbReference type="EMBL" id="TPX47402.1"/>
    </source>
</evidence>
<evidence type="ECO:0000313" key="2">
    <source>
        <dbReference type="Proteomes" id="UP000320475"/>
    </source>
</evidence>
<protein>
    <recommendedName>
        <fullName evidence="3">Methyltransferase FkbM domain-containing protein</fullName>
    </recommendedName>
</protein>
<sequence>MSLPIGILVGVMVTLLIYQMRLPLERYGRSESAGAVGTKKSPYISASPSVKIASLLQFTYNIGEHELKVFSQNGEDGILHYIFSNIGHGDKYYVEFGTQNGVECNTRLLYENNGWDGLLMDGDGVSSDARVIHNHMITPNNIVEIFQMYNVPKKLSLLSVDIDSFDYWVLKSIMDAEYQPRVIVMEINRNFDINESYTVNSTTPWVASRFGFSQKAAKDICNKYGYHMVHTDRNGVNVVCISRITLSEVIQEKTGYMVLPDELKNWLPPFSHVYRRHLAIHVKNYQAFRDAFVKESKEGWWVKLDDNAEVMI</sequence>
<comment type="caution">
    <text evidence="1">The sequence shown here is derived from an EMBL/GenBank/DDBJ whole genome shotgun (WGS) entry which is preliminary data.</text>
</comment>
<name>A0A507D772_9FUNG</name>
<organism evidence="1 2">
    <name type="scientific">Synchytrium endobioticum</name>
    <dbReference type="NCBI Taxonomy" id="286115"/>
    <lineage>
        <taxon>Eukaryota</taxon>
        <taxon>Fungi</taxon>
        <taxon>Fungi incertae sedis</taxon>
        <taxon>Chytridiomycota</taxon>
        <taxon>Chytridiomycota incertae sedis</taxon>
        <taxon>Chytridiomycetes</taxon>
        <taxon>Synchytriales</taxon>
        <taxon>Synchytriaceae</taxon>
        <taxon>Synchytrium</taxon>
    </lineage>
</organism>
<dbReference type="OrthoDB" id="10001675at2759"/>
<evidence type="ECO:0008006" key="3">
    <source>
        <dbReference type="Google" id="ProtNLM"/>
    </source>
</evidence>
<gene>
    <name evidence="1" type="ORF">SeLEV6574_g02686</name>
</gene>
<accession>A0A507D772</accession>
<dbReference type="EMBL" id="QEAM01000078">
    <property type="protein sequence ID" value="TPX47402.1"/>
    <property type="molecule type" value="Genomic_DNA"/>
</dbReference>
<dbReference type="VEuPathDB" id="FungiDB:SeMB42_g01177"/>
<reference evidence="1 2" key="1">
    <citation type="journal article" date="2019" name="Sci. Rep.">
        <title>Comparative genomics of chytrid fungi reveal insights into the obligate biotrophic and pathogenic lifestyle of Synchytrium endobioticum.</title>
        <authorList>
            <person name="van de Vossenberg B.T.L.H."/>
            <person name="Warris S."/>
            <person name="Nguyen H.D.T."/>
            <person name="van Gent-Pelzer M.P.E."/>
            <person name="Joly D.L."/>
            <person name="van de Geest H.C."/>
            <person name="Bonants P.J.M."/>
            <person name="Smith D.S."/>
            <person name="Levesque C.A."/>
            <person name="van der Lee T.A.J."/>
        </authorList>
    </citation>
    <scope>NUCLEOTIDE SEQUENCE [LARGE SCALE GENOMIC DNA]</scope>
    <source>
        <strain evidence="1 2">LEV6574</strain>
    </source>
</reference>
<proteinExistence type="predicted"/>
<dbReference type="Proteomes" id="UP000320475">
    <property type="component" value="Unassembled WGS sequence"/>
</dbReference>
<dbReference type="AlphaFoldDB" id="A0A507D772"/>